<dbReference type="EMBL" id="QTSX02005732">
    <property type="protein sequence ID" value="KAJ9058270.1"/>
    <property type="molecule type" value="Genomic_DNA"/>
</dbReference>
<reference evidence="1" key="1">
    <citation type="submission" date="2022-04" db="EMBL/GenBank/DDBJ databases">
        <title>Genome of the entomopathogenic fungus Entomophthora muscae.</title>
        <authorList>
            <person name="Elya C."/>
            <person name="Lovett B.R."/>
            <person name="Lee E."/>
            <person name="Macias A.M."/>
            <person name="Hajek A.E."/>
            <person name="De Bivort B.L."/>
            <person name="Kasson M.T."/>
            <person name="De Fine Licht H.H."/>
            <person name="Stajich J.E."/>
        </authorList>
    </citation>
    <scope>NUCLEOTIDE SEQUENCE</scope>
    <source>
        <strain evidence="1">Berkeley</strain>
    </source>
</reference>
<gene>
    <name evidence="1" type="ORF">DSO57_1013960</name>
</gene>
<keyword evidence="2" id="KW-1185">Reference proteome</keyword>
<protein>
    <submittedName>
        <fullName evidence="1">Uncharacterized protein</fullName>
    </submittedName>
</protein>
<organism evidence="1 2">
    <name type="scientific">Entomophthora muscae</name>
    <dbReference type="NCBI Taxonomy" id="34485"/>
    <lineage>
        <taxon>Eukaryota</taxon>
        <taxon>Fungi</taxon>
        <taxon>Fungi incertae sedis</taxon>
        <taxon>Zoopagomycota</taxon>
        <taxon>Entomophthoromycotina</taxon>
        <taxon>Entomophthoromycetes</taxon>
        <taxon>Entomophthorales</taxon>
        <taxon>Entomophthoraceae</taxon>
        <taxon>Entomophthora</taxon>
    </lineage>
</organism>
<evidence type="ECO:0000313" key="2">
    <source>
        <dbReference type="Proteomes" id="UP001165960"/>
    </source>
</evidence>
<proteinExistence type="predicted"/>
<dbReference type="Proteomes" id="UP001165960">
    <property type="component" value="Unassembled WGS sequence"/>
</dbReference>
<accession>A0ACC2S7K4</accession>
<name>A0ACC2S7K4_9FUNG</name>
<sequence>MTDRGREFTGNEFTRLLKDWYRPTEGLVPDEVQVYGGDVRLVIGIVLEEFAVMQANYLPLLENDNSFQLVPGHDPGHAMGTGEQEHHSRVILSVYYE</sequence>
<evidence type="ECO:0000313" key="1">
    <source>
        <dbReference type="EMBL" id="KAJ9058270.1"/>
    </source>
</evidence>
<comment type="caution">
    <text evidence="1">The sequence shown here is derived from an EMBL/GenBank/DDBJ whole genome shotgun (WGS) entry which is preliminary data.</text>
</comment>